<comment type="catalytic activity">
    <reaction evidence="5">
        <text>ATP + H2O = ADP + phosphate + H(+)</text>
        <dbReference type="Rhea" id="RHEA:13065"/>
        <dbReference type="ChEBI" id="CHEBI:15377"/>
        <dbReference type="ChEBI" id="CHEBI:15378"/>
        <dbReference type="ChEBI" id="CHEBI:30616"/>
        <dbReference type="ChEBI" id="CHEBI:43474"/>
        <dbReference type="ChEBI" id="CHEBI:456216"/>
        <dbReference type="EC" id="5.6.2.4"/>
    </reaction>
</comment>
<protein>
    <submittedName>
        <fullName evidence="9">Uncharacterized protein</fullName>
    </submittedName>
</protein>
<evidence type="ECO:0000259" key="7">
    <source>
        <dbReference type="PROSITE" id="PS51192"/>
    </source>
</evidence>
<evidence type="ECO:0000313" key="10">
    <source>
        <dbReference type="Proteomes" id="UP001281003"/>
    </source>
</evidence>
<dbReference type="Pfam" id="PF00270">
    <property type="entry name" value="DEAD"/>
    <property type="match status" value="1"/>
</dbReference>
<dbReference type="InterPro" id="IPR027417">
    <property type="entry name" value="P-loop_NTPase"/>
</dbReference>
<dbReference type="GO" id="GO:0003676">
    <property type="term" value="F:nucleic acid binding"/>
    <property type="evidence" value="ECO:0007669"/>
    <property type="project" value="InterPro"/>
</dbReference>
<dbReference type="Pfam" id="PF20470">
    <property type="entry name" value="HTH_61"/>
    <property type="match status" value="1"/>
</dbReference>
<reference evidence="9" key="2">
    <citation type="submission" date="2023-07" db="EMBL/GenBank/DDBJ databases">
        <authorList>
            <consortium name="Lawrence Berkeley National Laboratory"/>
            <person name="Haridas S."/>
            <person name="Hensen N."/>
            <person name="Bonometti L."/>
            <person name="Westerberg I."/>
            <person name="Brannstrom I.O."/>
            <person name="Guillou S."/>
            <person name="Cros-Aarteil S."/>
            <person name="Calhoun S."/>
            <person name="Kuo A."/>
            <person name="Mondo S."/>
            <person name="Pangilinan J."/>
            <person name="Riley R."/>
            <person name="LaButti K."/>
            <person name="Andreopoulos B."/>
            <person name="Lipzen A."/>
            <person name="Chen C."/>
            <person name="Yanf M."/>
            <person name="Daum C."/>
            <person name="Ng V."/>
            <person name="Clum A."/>
            <person name="Steindorff A."/>
            <person name="Ohm R."/>
            <person name="Martin F."/>
            <person name="Silar P."/>
            <person name="Natvig D."/>
            <person name="Lalanne C."/>
            <person name="Gautier V."/>
            <person name="Ament-velasquez S.L."/>
            <person name="Kruys A."/>
            <person name="Hutchinson M.I."/>
            <person name="Powell A.J."/>
            <person name="Barry K."/>
            <person name="Miller A.N."/>
            <person name="Grigoriev I.V."/>
            <person name="Debuchy R."/>
            <person name="Gladieux P."/>
            <person name="Thoren M.H."/>
            <person name="Johannesson H."/>
        </authorList>
    </citation>
    <scope>NUCLEOTIDE SEQUENCE</scope>
    <source>
        <strain evidence="9">FGSC 1904</strain>
    </source>
</reference>
<evidence type="ECO:0000256" key="4">
    <source>
        <dbReference type="ARBA" id="ARBA00022840"/>
    </source>
</evidence>
<evidence type="ECO:0000313" key="9">
    <source>
        <dbReference type="EMBL" id="KAK3397611.1"/>
    </source>
</evidence>
<feature type="compositionally biased region" description="Low complexity" evidence="6">
    <location>
        <begin position="23"/>
        <end position="44"/>
    </location>
</feature>
<dbReference type="SMART" id="SM00487">
    <property type="entry name" value="DEXDc"/>
    <property type="match status" value="1"/>
</dbReference>
<dbReference type="FunFam" id="1.10.3380.20:FF:000005">
    <property type="entry name" value="DNA-directed DNA polymerase theta, putative"/>
    <property type="match status" value="1"/>
</dbReference>
<dbReference type="InterPro" id="IPR057220">
    <property type="entry name" value="DUF7898"/>
</dbReference>
<dbReference type="Pfam" id="PF21099">
    <property type="entry name" value="POLQ_helical"/>
    <property type="match status" value="1"/>
</dbReference>
<keyword evidence="10" id="KW-1185">Reference proteome</keyword>
<evidence type="ECO:0000256" key="6">
    <source>
        <dbReference type="SAM" id="MobiDB-lite"/>
    </source>
</evidence>
<keyword evidence="4" id="KW-0067">ATP-binding</keyword>
<dbReference type="Proteomes" id="UP001281003">
    <property type="component" value="Unassembled WGS sequence"/>
</dbReference>
<reference evidence="9" key="1">
    <citation type="journal article" date="2023" name="Mol. Phylogenet. Evol.">
        <title>Genome-scale phylogeny and comparative genomics of the fungal order Sordariales.</title>
        <authorList>
            <person name="Hensen N."/>
            <person name="Bonometti L."/>
            <person name="Westerberg I."/>
            <person name="Brannstrom I.O."/>
            <person name="Guillou S."/>
            <person name="Cros-Aarteil S."/>
            <person name="Calhoun S."/>
            <person name="Haridas S."/>
            <person name="Kuo A."/>
            <person name="Mondo S."/>
            <person name="Pangilinan J."/>
            <person name="Riley R."/>
            <person name="LaButti K."/>
            <person name="Andreopoulos B."/>
            <person name="Lipzen A."/>
            <person name="Chen C."/>
            <person name="Yan M."/>
            <person name="Daum C."/>
            <person name="Ng V."/>
            <person name="Clum A."/>
            <person name="Steindorff A."/>
            <person name="Ohm R.A."/>
            <person name="Martin F."/>
            <person name="Silar P."/>
            <person name="Natvig D.O."/>
            <person name="Lalanne C."/>
            <person name="Gautier V."/>
            <person name="Ament-Velasquez S.L."/>
            <person name="Kruys A."/>
            <person name="Hutchinson M.I."/>
            <person name="Powell A.J."/>
            <person name="Barry K."/>
            <person name="Miller A.N."/>
            <person name="Grigoriev I.V."/>
            <person name="Debuchy R."/>
            <person name="Gladieux P."/>
            <person name="Hiltunen Thoren M."/>
            <person name="Johannesson H."/>
        </authorList>
    </citation>
    <scope>NUCLEOTIDE SEQUENCE</scope>
    <source>
        <strain evidence="9">FGSC 1904</strain>
    </source>
</reference>
<evidence type="ECO:0000256" key="1">
    <source>
        <dbReference type="ARBA" id="ARBA00022741"/>
    </source>
</evidence>
<feature type="compositionally biased region" description="Polar residues" evidence="6">
    <location>
        <begin position="46"/>
        <end position="55"/>
    </location>
</feature>
<dbReference type="Pfam" id="PF00271">
    <property type="entry name" value="Helicase_C"/>
    <property type="match status" value="1"/>
</dbReference>
<feature type="region of interest" description="Disordered" evidence="6">
    <location>
        <begin position="21"/>
        <end position="143"/>
    </location>
</feature>
<organism evidence="9 10">
    <name type="scientific">Sordaria brevicollis</name>
    <dbReference type="NCBI Taxonomy" id="83679"/>
    <lineage>
        <taxon>Eukaryota</taxon>
        <taxon>Fungi</taxon>
        <taxon>Dikarya</taxon>
        <taxon>Ascomycota</taxon>
        <taxon>Pezizomycotina</taxon>
        <taxon>Sordariomycetes</taxon>
        <taxon>Sordariomycetidae</taxon>
        <taxon>Sordariales</taxon>
        <taxon>Sordariaceae</taxon>
        <taxon>Sordaria</taxon>
    </lineage>
</organism>
<dbReference type="GO" id="GO:0043138">
    <property type="term" value="F:3'-5' DNA helicase activity"/>
    <property type="evidence" value="ECO:0007669"/>
    <property type="project" value="UniProtKB-EC"/>
</dbReference>
<dbReference type="SUPFAM" id="SSF158702">
    <property type="entry name" value="Sec63 N-terminal domain-like"/>
    <property type="match status" value="1"/>
</dbReference>
<name>A0AAE0UB29_SORBR</name>
<feature type="domain" description="Helicase C-terminal" evidence="8">
    <location>
        <begin position="448"/>
        <end position="664"/>
    </location>
</feature>
<dbReference type="EMBL" id="JAUTDP010000007">
    <property type="protein sequence ID" value="KAK3397611.1"/>
    <property type="molecule type" value="Genomic_DNA"/>
</dbReference>
<comment type="caution">
    <text evidence="9">The sequence shown here is derived from an EMBL/GenBank/DDBJ whole genome shotgun (WGS) entry which is preliminary data.</text>
</comment>
<keyword evidence="2" id="KW-0378">Hydrolase</keyword>
<keyword evidence="3" id="KW-0347">Helicase</keyword>
<dbReference type="InterPro" id="IPR050474">
    <property type="entry name" value="Hel308_SKI2-like"/>
</dbReference>
<evidence type="ECO:0000256" key="2">
    <source>
        <dbReference type="ARBA" id="ARBA00022801"/>
    </source>
</evidence>
<dbReference type="PANTHER" id="PTHR47961">
    <property type="entry name" value="DNA POLYMERASE THETA, PUTATIVE (AFU_ORTHOLOGUE AFUA_1G05260)-RELATED"/>
    <property type="match status" value="1"/>
</dbReference>
<dbReference type="Gene3D" id="3.40.50.300">
    <property type="entry name" value="P-loop containing nucleotide triphosphate hydrolases"/>
    <property type="match status" value="2"/>
</dbReference>
<feature type="compositionally biased region" description="Polar residues" evidence="6">
    <location>
        <begin position="110"/>
        <end position="130"/>
    </location>
</feature>
<evidence type="ECO:0000259" key="8">
    <source>
        <dbReference type="PROSITE" id="PS51194"/>
    </source>
</evidence>
<accession>A0AAE0UB29</accession>
<keyword evidence="1" id="KW-0547">Nucleotide-binding</keyword>
<dbReference type="PROSITE" id="PS51192">
    <property type="entry name" value="HELICASE_ATP_BIND_1"/>
    <property type="match status" value="1"/>
</dbReference>
<dbReference type="AlphaFoldDB" id="A0AAE0UB29"/>
<feature type="compositionally biased region" description="Polar residues" evidence="6">
    <location>
        <begin position="82"/>
        <end position="91"/>
    </location>
</feature>
<dbReference type="SUPFAM" id="SSF52540">
    <property type="entry name" value="P-loop containing nucleoside triphosphate hydrolases"/>
    <property type="match status" value="1"/>
</dbReference>
<dbReference type="Pfam" id="PF25453">
    <property type="entry name" value="DUF7898"/>
    <property type="match status" value="1"/>
</dbReference>
<dbReference type="InterPro" id="IPR001650">
    <property type="entry name" value="Helicase_C-like"/>
</dbReference>
<dbReference type="InterPro" id="IPR011545">
    <property type="entry name" value="DEAD/DEAH_box_helicase_dom"/>
</dbReference>
<feature type="domain" description="Helicase ATP-binding" evidence="7">
    <location>
        <begin position="184"/>
        <end position="379"/>
    </location>
</feature>
<dbReference type="PANTHER" id="PTHR47961:SF6">
    <property type="entry name" value="DNA-DIRECTED DNA POLYMERASE"/>
    <property type="match status" value="1"/>
</dbReference>
<proteinExistence type="predicted"/>
<dbReference type="GO" id="GO:0016787">
    <property type="term" value="F:hydrolase activity"/>
    <property type="evidence" value="ECO:0007669"/>
    <property type="project" value="UniProtKB-KW"/>
</dbReference>
<dbReference type="InterPro" id="IPR046931">
    <property type="entry name" value="HTH_61"/>
</dbReference>
<dbReference type="PROSITE" id="PS51194">
    <property type="entry name" value="HELICASE_CTER"/>
    <property type="match status" value="1"/>
</dbReference>
<dbReference type="CDD" id="cd18026">
    <property type="entry name" value="DEXHc_POLQ-like"/>
    <property type="match status" value="1"/>
</dbReference>
<dbReference type="InterPro" id="IPR014001">
    <property type="entry name" value="Helicase_ATP-bd"/>
</dbReference>
<evidence type="ECO:0000256" key="5">
    <source>
        <dbReference type="ARBA" id="ARBA00048988"/>
    </source>
</evidence>
<dbReference type="Gene3D" id="1.10.3380.20">
    <property type="match status" value="1"/>
</dbReference>
<dbReference type="GO" id="GO:0005524">
    <property type="term" value="F:ATP binding"/>
    <property type="evidence" value="ECO:0007669"/>
    <property type="project" value="UniProtKB-KW"/>
</dbReference>
<dbReference type="SMART" id="SM00490">
    <property type="entry name" value="HELICc"/>
    <property type="match status" value="1"/>
</dbReference>
<dbReference type="InterPro" id="IPR048960">
    <property type="entry name" value="POLQ-like_helical"/>
</dbReference>
<sequence>MSHHNWQPNQPSSNGIWHKTTLQQAKEQQEQQQRQQNHHQSFQQRPALTTTTNVVIGQKRTINEVVRPQYQNGPPLAKRPTPGSSSNSTPASGFRPNAFIKAPSGPPPLTASTIEYTDPVKQSNSNPSEYSQRRALPSTPTSTNDPFLSLSHPVYKLPIQLVANFASLGIKSIYPWQKQCLLGPGLLSGDKNLVYSAPTGGGKSLVADLLMLKRVLDDPAGEAKAILVLPYVALVQENVRWLRSVVGGISRSGDLGQKQPDQKLWAKRADKDTIRVVGFFGGSKVRATWADFDVAVCTMEKANALVNAAITDCTISKLRAVVLDECHMIDDGFRGYLLELMTTKLLCLEQQVQIIAMSATLTNIRLLKDWLGGHSYETHYRPVPIEEHLVYDGKIYPAATTASLLKTATQLDTRNATTTTQGLPPSTTSSLQHIRFIHPSPHREFKDPVMNAVVALANETARAGYGVLVFSSSRAGCESDAVLISRVLPSFQNADPTIRDRRLDLLNDLRSTTTGLDPKLELTIPCGVAFHHAGLTTEERELIANAYDAGTLKVCVATASLAAGINLPARRVILHGARMGIDLVGPAMLRQMRGRAGRKGKDEVGETYLCCRRNDLEAVVDLMHADLPQIASCLVSDERRIRRALLEVIAIKLATSREALDDYVSRTMLACEQRLKEQEVDEWEAPPEQSWQEKMRGHVEAGLEKLKDMGFITVTVDEKYETASYSATKLGGAIVASSLDPDDGVFIHKELERALKGFVMDGDMHVLYNFTPVSDLGNGTPINWKVFWNEMEKLDESGLRVMTFLGLKPAVLNRMLQGGILKETTTEEKDIARRYHRFYLALQLRDLCNEVPIHRVAQKYDVPRGAVQTLAQTCQGFAAGMIKFCEAMGWGAMAAALDHFADRLKAGARADLLGLSKITFVKSRTARVFWDNGFKTVAVVANADPKELVPVLMQAQPNKVRLEAKDEQKYMDKLLAKAKVITDSANRIWQIGMQQELMAEEE</sequence>
<dbReference type="CDD" id="cd18795">
    <property type="entry name" value="SF2_C_Ski2"/>
    <property type="match status" value="1"/>
</dbReference>
<gene>
    <name evidence="9" type="ORF">B0T20DRAFT_479811</name>
</gene>
<evidence type="ECO:0000256" key="3">
    <source>
        <dbReference type="ARBA" id="ARBA00022806"/>
    </source>
</evidence>